<gene>
    <name evidence="2" type="ORF">NQ318_002361</name>
</gene>
<evidence type="ECO:0000256" key="1">
    <source>
        <dbReference type="SAM" id="MobiDB-lite"/>
    </source>
</evidence>
<organism evidence="2 3">
    <name type="scientific">Aromia moschata</name>
    <dbReference type="NCBI Taxonomy" id="1265417"/>
    <lineage>
        <taxon>Eukaryota</taxon>
        <taxon>Metazoa</taxon>
        <taxon>Ecdysozoa</taxon>
        <taxon>Arthropoda</taxon>
        <taxon>Hexapoda</taxon>
        <taxon>Insecta</taxon>
        <taxon>Pterygota</taxon>
        <taxon>Neoptera</taxon>
        <taxon>Endopterygota</taxon>
        <taxon>Coleoptera</taxon>
        <taxon>Polyphaga</taxon>
        <taxon>Cucujiformia</taxon>
        <taxon>Chrysomeloidea</taxon>
        <taxon>Cerambycidae</taxon>
        <taxon>Cerambycinae</taxon>
        <taxon>Callichromatini</taxon>
        <taxon>Aromia</taxon>
    </lineage>
</organism>
<proteinExistence type="predicted"/>
<feature type="region of interest" description="Disordered" evidence="1">
    <location>
        <begin position="1"/>
        <end position="24"/>
    </location>
</feature>
<evidence type="ECO:0000313" key="3">
    <source>
        <dbReference type="Proteomes" id="UP001162162"/>
    </source>
</evidence>
<dbReference type="AlphaFoldDB" id="A0AAV8YHC7"/>
<comment type="caution">
    <text evidence="2">The sequence shown here is derived from an EMBL/GenBank/DDBJ whole genome shotgun (WGS) entry which is preliminary data.</text>
</comment>
<keyword evidence="3" id="KW-1185">Reference proteome</keyword>
<name>A0AAV8YHC7_9CUCU</name>
<protein>
    <submittedName>
        <fullName evidence="2">Uncharacterized protein</fullName>
    </submittedName>
</protein>
<sequence>MQCDFEAGKKRKKEQLGDAALPRRQNTSPIAKIFLADRSRLAGRKLPTADSKDTTKSHKKSMDLKYTGCFILEMITKAIVGSPYCRRHLKFLKFDFRFVIIDPKNRKIDIATHRKVPQRSMNKYVA</sequence>
<accession>A0AAV8YHC7</accession>
<reference evidence="2" key="1">
    <citation type="journal article" date="2023" name="Insect Mol. Biol.">
        <title>Genome sequencing provides insights into the evolution of gene families encoding plant cell wall-degrading enzymes in longhorned beetles.</title>
        <authorList>
            <person name="Shin N.R."/>
            <person name="Okamura Y."/>
            <person name="Kirsch R."/>
            <person name="Pauchet Y."/>
        </authorList>
    </citation>
    <scope>NUCLEOTIDE SEQUENCE</scope>
    <source>
        <strain evidence="2">AMC_N1</strain>
    </source>
</reference>
<evidence type="ECO:0000313" key="2">
    <source>
        <dbReference type="EMBL" id="KAJ8949954.1"/>
    </source>
</evidence>
<dbReference type="Proteomes" id="UP001162162">
    <property type="component" value="Unassembled WGS sequence"/>
</dbReference>
<dbReference type="EMBL" id="JAPWTK010000106">
    <property type="protein sequence ID" value="KAJ8949954.1"/>
    <property type="molecule type" value="Genomic_DNA"/>
</dbReference>